<evidence type="ECO:0000256" key="4">
    <source>
        <dbReference type="ARBA" id="ARBA00022989"/>
    </source>
</evidence>
<evidence type="ECO:0000256" key="6">
    <source>
        <dbReference type="SAM" id="Phobius"/>
    </source>
</evidence>
<accession>A0A8H7RUW6</accession>
<dbReference type="AlphaFoldDB" id="A0A8H7RUW6"/>
<dbReference type="GO" id="GO:0016020">
    <property type="term" value="C:membrane"/>
    <property type="evidence" value="ECO:0007669"/>
    <property type="project" value="UniProtKB-SubCell"/>
</dbReference>
<dbReference type="PANTHER" id="PTHR22950:SF461">
    <property type="entry name" value="AMINO ACID TRANSPORTER TRANSMEMBRANE DOMAIN-CONTAINING PROTEIN"/>
    <property type="match status" value="1"/>
</dbReference>
<dbReference type="PANTHER" id="PTHR22950">
    <property type="entry name" value="AMINO ACID TRANSPORTER"/>
    <property type="match status" value="1"/>
</dbReference>
<gene>
    <name evidence="8" type="ORF">INT45_007941</name>
</gene>
<feature type="transmembrane region" description="Helical" evidence="6">
    <location>
        <begin position="65"/>
        <end position="90"/>
    </location>
</feature>
<keyword evidence="4 6" id="KW-1133">Transmembrane helix</keyword>
<evidence type="ECO:0000259" key="7">
    <source>
        <dbReference type="Pfam" id="PF01490"/>
    </source>
</evidence>
<feature type="transmembrane region" description="Helical" evidence="6">
    <location>
        <begin position="363"/>
        <end position="385"/>
    </location>
</feature>
<sequence length="426" mass="46980">SSEVKHSGNKRLPYDWKDKLFDPNFDVDRSNGGKSLTAYYNLVCCVSGTGMLSLSSVLAKAGWSALALLIICWWMTSYSSDILVKCLYYGGSTRAKTVHEIAERAFGRTGGYLSLFFNAWILLGTPIIYFVLIGENMNQLCTGTVAEIGETKWSIIFIVSVAIPFVFMKTFDNLQWTSFVGSVAMVATTLICVIVPAQDLSNQIDVVHEDVIWVGWKGAVATIAYSLGGNVVYPNCEAAMKRPQQWTLVCHFGMATCALLYIMIAIPGYYVYGEAVQNPIYNSMPFGVGRTISIVLVTINCLFSAPIFAGSFALDLEIMMGISVDRLGKTKEFIYRVVWRVFLIGVCGMIACIVPHFNELQSLFGAIGYSTSIFLIPILCFWKLTGIRNKPIYEIVGGLLTLIMGIVGLVFGTWESVKGLIEAYSE</sequence>
<feature type="transmembrane region" description="Helical" evidence="6">
    <location>
        <begin position="218"/>
        <end position="236"/>
    </location>
</feature>
<comment type="caution">
    <text evidence="8">The sequence shown here is derived from an EMBL/GenBank/DDBJ whole genome shotgun (WGS) entry which is preliminary data.</text>
</comment>
<dbReference type="OrthoDB" id="40134at2759"/>
<dbReference type="Pfam" id="PF01490">
    <property type="entry name" value="Aa_trans"/>
    <property type="match status" value="1"/>
</dbReference>
<feature type="transmembrane region" description="Helical" evidence="6">
    <location>
        <begin position="178"/>
        <end position="198"/>
    </location>
</feature>
<dbReference type="EMBL" id="JAEPRB010000376">
    <property type="protein sequence ID" value="KAG2216657.1"/>
    <property type="molecule type" value="Genomic_DNA"/>
</dbReference>
<feature type="transmembrane region" description="Helical" evidence="6">
    <location>
        <begin position="337"/>
        <end position="357"/>
    </location>
</feature>
<feature type="transmembrane region" description="Helical" evidence="6">
    <location>
        <begin position="111"/>
        <end position="133"/>
    </location>
</feature>
<dbReference type="GO" id="GO:0015179">
    <property type="term" value="F:L-amino acid transmembrane transporter activity"/>
    <property type="evidence" value="ECO:0007669"/>
    <property type="project" value="TreeGrafter"/>
</dbReference>
<organism evidence="8 9">
    <name type="scientific">Circinella minor</name>
    <dbReference type="NCBI Taxonomy" id="1195481"/>
    <lineage>
        <taxon>Eukaryota</taxon>
        <taxon>Fungi</taxon>
        <taxon>Fungi incertae sedis</taxon>
        <taxon>Mucoromycota</taxon>
        <taxon>Mucoromycotina</taxon>
        <taxon>Mucoromycetes</taxon>
        <taxon>Mucorales</taxon>
        <taxon>Lichtheimiaceae</taxon>
        <taxon>Circinella</taxon>
    </lineage>
</organism>
<evidence type="ECO:0000256" key="1">
    <source>
        <dbReference type="ARBA" id="ARBA00004141"/>
    </source>
</evidence>
<dbReference type="InterPro" id="IPR013057">
    <property type="entry name" value="AA_transpt_TM"/>
</dbReference>
<keyword evidence="5 6" id="KW-0472">Membrane</keyword>
<feature type="transmembrane region" description="Helical" evidence="6">
    <location>
        <begin position="38"/>
        <end position="59"/>
    </location>
</feature>
<comment type="subcellular location">
    <subcellularLocation>
        <location evidence="1">Membrane</location>
        <topology evidence="1">Multi-pass membrane protein</topology>
    </subcellularLocation>
</comment>
<comment type="similarity">
    <text evidence="2">Belongs to the amino acid/polyamine transporter 2 family.</text>
</comment>
<evidence type="ECO:0000256" key="5">
    <source>
        <dbReference type="ARBA" id="ARBA00023136"/>
    </source>
</evidence>
<proteinExistence type="inferred from homology"/>
<reference evidence="8 9" key="1">
    <citation type="submission" date="2020-12" db="EMBL/GenBank/DDBJ databases">
        <title>Metabolic potential, ecology and presence of endohyphal bacteria is reflected in genomic diversity of Mucoromycotina.</title>
        <authorList>
            <person name="Muszewska A."/>
            <person name="Okrasinska A."/>
            <person name="Steczkiewicz K."/>
            <person name="Drgas O."/>
            <person name="Orlowska M."/>
            <person name="Perlinska-Lenart U."/>
            <person name="Aleksandrzak-Piekarczyk T."/>
            <person name="Szatraj K."/>
            <person name="Zielenkiewicz U."/>
            <person name="Pilsyk S."/>
            <person name="Malc E."/>
            <person name="Mieczkowski P."/>
            <person name="Kruszewska J.S."/>
            <person name="Biernat P."/>
            <person name="Pawlowska J."/>
        </authorList>
    </citation>
    <scope>NUCLEOTIDE SEQUENCE [LARGE SCALE GENOMIC DNA]</scope>
    <source>
        <strain evidence="8 9">CBS 142.35</strain>
    </source>
</reference>
<feature type="transmembrane region" description="Helical" evidence="6">
    <location>
        <begin position="392"/>
        <end position="414"/>
    </location>
</feature>
<evidence type="ECO:0000256" key="2">
    <source>
        <dbReference type="ARBA" id="ARBA00008066"/>
    </source>
</evidence>
<evidence type="ECO:0000313" key="8">
    <source>
        <dbReference type="EMBL" id="KAG2216657.1"/>
    </source>
</evidence>
<feature type="transmembrane region" description="Helical" evidence="6">
    <location>
        <begin position="292"/>
        <end position="316"/>
    </location>
</feature>
<feature type="transmembrane region" description="Helical" evidence="6">
    <location>
        <begin position="153"/>
        <end position="171"/>
    </location>
</feature>
<protein>
    <recommendedName>
        <fullName evidence="7">Amino acid transporter transmembrane domain-containing protein</fullName>
    </recommendedName>
</protein>
<feature type="transmembrane region" description="Helical" evidence="6">
    <location>
        <begin position="248"/>
        <end position="272"/>
    </location>
</feature>
<keyword evidence="9" id="KW-1185">Reference proteome</keyword>
<feature type="non-terminal residue" evidence="8">
    <location>
        <position position="1"/>
    </location>
</feature>
<evidence type="ECO:0000256" key="3">
    <source>
        <dbReference type="ARBA" id="ARBA00022692"/>
    </source>
</evidence>
<dbReference type="Proteomes" id="UP000646827">
    <property type="component" value="Unassembled WGS sequence"/>
</dbReference>
<name>A0A8H7RUW6_9FUNG</name>
<feature type="domain" description="Amino acid transporter transmembrane" evidence="7">
    <location>
        <begin position="35"/>
        <end position="416"/>
    </location>
</feature>
<evidence type="ECO:0000313" key="9">
    <source>
        <dbReference type="Proteomes" id="UP000646827"/>
    </source>
</evidence>
<keyword evidence="3 6" id="KW-0812">Transmembrane</keyword>